<sequence>MMTFATLVAIAAGVIMLQMWESNTKRAQPIRVETEEELQKRYRGRR</sequence>
<protein>
    <submittedName>
        <fullName evidence="1">Uncharacterized protein</fullName>
    </submittedName>
</protein>
<organism evidence="1 2">
    <name type="scientific">Neptuniibacter caesariensis</name>
    <dbReference type="NCBI Taxonomy" id="207954"/>
    <lineage>
        <taxon>Bacteria</taxon>
        <taxon>Pseudomonadati</taxon>
        <taxon>Pseudomonadota</taxon>
        <taxon>Gammaproteobacteria</taxon>
        <taxon>Oceanospirillales</taxon>
        <taxon>Oceanospirillaceae</taxon>
        <taxon>Neptuniibacter</taxon>
    </lineage>
</organism>
<evidence type="ECO:0000313" key="1">
    <source>
        <dbReference type="EMBL" id="EAR60951.1"/>
    </source>
</evidence>
<dbReference type="AlphaFoldDB" id="A0A7U8C6S9"/>
<proteinExistence type="predicted"/>
<reference evidence="1 2" key="1">
    <citation type="submission" date="2006-02" db="EMBL/GenBank/DDBJ databases">
        <authorList>
            <person name="Pinhassi J."/>
            <person name="Pedros-Alio C."/>
            <person name="Ferriera S."/>
            <person name="Johnson J."/>
            <person name="Kravitz S."/>
            <person name="Halpern A."/>
            <person name="Remington K."/>
            <person name="Beeson K."/>
            <person name="Tran B."/>
            <person name="Rogers Y.-H."/>
            <person name="Friedman R."/>
            <person name="Venter J.C."/>
        </authorList>
    </citation>
    <scope>NUCLEOTIDE SEQUENCE [LARGE SCALE GENOMIC DNA]</scope>
    <source>
        <strain evidence="1 2">MED92</strain>
    </source>
</reference>
<name>A0A7U8C6S9_NEPCE</name>
<dbReference type="EMBL" id="AAOW01000012">
    <property type="protein sequence ID" value="EAR60951.1"/>
    <property type="molecule type" value="Genomic_DNA"/>
</dbReference>
<gene>
    <name evidence="1" type="ORF">MED92_02091</name>
</gene>
<dbReference type="RefSeq" id="WP_007022437.1">
    <property type="nucleotide sequence ID" value="NZ_CH724127.1"/>
</dbReference>
<evidence type="ECO:0000313" key="2">
    <source>
        <dbReference type="Proteomes" id="UP000002171"/>
    </source>
</evidence>
<keyword evidence="2" id="KW-1185">Reference proteome</keyword>
<dbReference type="Proteomes" id="UP000002171">
    <property type="component" value="Unassembled WGS sequence"/>
</dbReference>
<comment type="caution">
    <text evidence="1">The sequence shown here is derived from an EMBL/GenBank/DDBJ whole genome shotgun (WGS) entry which is preliminary data.</text>
</comment>
<accession>A0A7U8C6S9</accession>